<dbReference type="RefSeq" id="WP_068810862.1">
    <property type="nucleotide sequence ID" value="NZ_BMIY01000007.1"/>
</dbReference>
<dbReference type="EMBL" id="BMIY01000007">
    <property type="protein sequence ID" value="GFZ75837.1"/>
    <property type="molecule type" value="Genomic_DNA"/>
</dbReference>
<keyword evidence="3" id="KW-1185">Reference proteome</keyword>
<protein>
    <submittedName>
        <fullName evidence="2">Organophopsphate acid anhydrase</fullName>
    </submittedName>
</protein>
<name>A0A916VIN6_9GAMM</name>
<comment type="caution">
    <text evidence="2">The sequence shown here is derived from an EMBL/GenBank/DDBJ whole genome shotgun (WGS) entry which is preliminary data.</text>
</comment>
<gene>
    <name evidence="2" type="ORF">GCM10011403_18070</name>
</gene>
<dbReference type="SUPFAM" id="SSF51556">
    <property type="entry name" value="Metallo-dependent hydrolases"/>
    <property type="match status" value="1"/>
</dbReference>
<dbReference type="InterPro" id="IPR006680">
    <property type="entry name" value="Amidohydro-rel"/>
</dbReference>
<evidence type="ECO:0000313" key="3">
    <source>
        <dbReference type="Proteomes" id="UP000627715"/>
    </source>
</evidence>
<dbReference type="InterPro" id="IPR032466">
    <property type="entry name" value="Metal_Hydrolase"/>
</dbReference>
<dbReference type="InterPro" id="IPR011059">
    <property type="entry name" value="Metal-dep_hydrolase_composite"/>
</dbReference>
<dbReference type="Proteomes" id="UP000627715">
    <property type="component" value="Unassembled WGS sequence"/>
</dbReference>
<proteinExistence type="predicted"/>
<dbReference type="PANTHER" id="PTHR43135">
    <property type="entry name" value="ALPHA-D-RIBOSE 1-METHYLPHOSPHONATE 5-TRIPHOSPHATE DIPHOSPHATASE"/>
    <property type="match status" value="1"/>
</dbReference>
<accession>A0A916VIN6</accession>
<evidence type="ECO:0000313" key="2">
    <source>
        <dbReference type="EMBL" id="GFZ75837.1"/>
    </source>
</evidence>
<dbReference type="GO" id="GO:0016810">
    <property type="term" value="F:hydrolase activity, acting on carbon-nitrogen (but not peptide) bonds"/>
    <property type="evidence" value="ECO:0007669"/>
    <property type="project" value="InterPro"/>
</dbReference>
<dbReference type="Gene3D" id="1.20.58.520">
    <property type="entry name" value="Amidohydrolase"/>
    <property type="match status" value="1"/>
</dbReference>
<reference evidence="2" key="1">
    <citation type="journal article" date="2014" name="Int. J. Syst. Evol. Microbiol.">
        <title>Complete genome sequence of Corynebacterium casei LMG S-19264T (=DSM 44701T), isolated from a smear-ripened cheese.</title>
        <authorList>
            <consortium name="US DOE Joint Genome Institute (JGI-PGF)"/>
            <person name="Walter F."/>
            <person name="Albersmeier A."/>
            <person name="Kalinowski J."/>
            <person name="Ruckert C."/>
        </authorList>
    </citation>
    <scope>NUCLEOTIDE SEQUENCE</scope>
    <source>
        <strain evidence="2">CGMCC 1.15425</strain>
    </source>
</reference>
<dbReference type="Gene3D" id="3.40.50.10910">
    <property type="entry name" value="Amidohydrolase"/>
    <property type="match status" value="1"/>
</dbReference>
<feature type="domain" description="Amidohydrolase-related" evidence="1">
    <location>
        <begin position="99"/>
        <end position="441"/>
    </location>
</feature>
<evidence type="ECO:0000259" key="1">
    <source>
        <dbReference type="Pfam" id="PF01979"/>
    </source>
</evidence>
<reference evidence="2" key="2">
    <citation type="submission" date="2020-09" db="EMBL/GenBank/DDBJ databases">
        <authorList>
            <person name="Sun Q."/>
            <person name="Zhou Y."/>
        </authorList>
    </citation>
    <scope>NUCLEOTIDE SEQUENCE</scope>
    <source>
        <strain evidence="2">CGMCC 1.15425</strain>
    </source>
</reference>
<dbReference type="PANTHER" id="PTHR43135:SF3">
    <property type="entry name" value="ALPHA-D-RIBOSE 1-METHYLPHOSPHONATE 5-TRIPHOSPHATE DIPHOSPHATASE"/>
    <property type="match status" value="1"/>
</dbReference>
<sequence>MLTATPSCLTRLTTALRALIRNTSRALIISAGVASLPADSFAQTSPTAITGARIITGLNQPAIEDGTLVFEQGRITAVGESASITLPGNTHIINLNGKTLMPGLVNAHGHAGNVRGLENGHYSRENLIRQLRLYAAYGVTTVVSLGDDQAEGFTLRDEQATPALDRARLFVAGPVLSASSPEQAIERVDATAAMDPNFIKVRVDDNLGRTPKMPADVYRAFSQRASHHNIPLAVHAYYLEDSKAVVEAGADLLAHSVRDTSVDQAFIDLLNETGVCYVPTLTREVSTFVYENEPAFFTDPFFLANAEPDTLTALRDEDRQQAIRNSQSAQHYKTALNTAMENLKRLNEGGVTIAMGTDSGPPARFQGYFEHMEMWMMQDAGLSPADIIRSATSQAANCTFLEGVGSLQAGYWADFLVLSENPLQDINLTRSLEQVWIAGKPIERTGFATQP</sequence>
<dbReference type="Gene3D" id="3.30.110.90">
    <property type="entry name" value="Amidohydrolase"/>
    <property type="match status" value="1"/>
</dbReference>
<dbReference type="Gene3D" id="2.30.40.10">
    <property type="entry name" value="Urease, subunit C, domain 1"/>
    <property type="match status" value="1"/>
</dbReference>
<dbReference type="InterPro" id="IPR051781">
    <property type="entry name" value="Metallo-dep_Hydrolase"/>
</dbReference>
<dbReference type="Pfam" id="PF01979">
    <property type="entry name" value="Amidohydro_1"/>
    <property type="match status" value="1"/>
</dbReference>
<dbReference type="OrthoDB" id="9782972at2"/>
<dbReference type="SUPFAM" id="SSF51338">
    <property type="entry name" value="Composite domain of metallo-dependent hydrolases"/>
    <property type="match status" value="1"/>
</dbReference>
<dbReference type="AlphaFoldDB" id="A0A916VIN6"/>
<organism evidence="2 3">
    <name type="scientific">Pseudohongiella nitratireducens</name>
    <dbReference type="NCBI Taxonomy" id="1768907"/>
    <lineage>
        <taxon>Bacteria</taxon>
        <taxon>Pseudomonadati</taxon>
        <taxon>Pseudomonadota</taxon>
        <taxon>Gammaproteobacteria</taxon>
        <taxon>Pseudomonadales</taxon>
        <taxon>Pseudohongiellaceae</taxon>
        <taxon>Pseudohongiella</taxon>
    </lineage>
</organism>